<dbReference type="InterPro" id="IPR001647">
    <property type="entry name" value="HTH_TetR"/>
</dbReference>
<dbReference type="Proteomes" id="UP000536685">
    <property type="component" value="Unassembled WGS sequence"/>
</dbReference>
<dbReference type="InterPro" id="IPR041467">
    <property type="entry name" value="Sco4008_C"/>
</dbReference>
<evidence type="ECO:0000259" key="3">
    <source>
        <dbReference type="PROSITE" id="PS50977"/>
    </source>
</evidence>
<organism evidence="4 5">
    <name type="scientific">Conyzicola lurida</name>
    <dbReference type="NCBI Taxonomy" id="1172621"/>
    <lineage>
        <taxon>Bacteria</taxon>
        <taxon>Bacillati</taxon>
        <taxon>Actinomycetota</taxon>
        <taxon>Actinomycetes</taxon>
        <taxon>Micrococcales</taxon>
        <taxon>Microbacteriaceae</taxon>
        <taxon>Conyzicola</taxon>
    </lineage>
</organism>
<dbReference type="InterPro" id="IPR050109">
    <property type="entry name" value="HTH-type_TetR-like_transc_reg"/>
</dbReference>
<evidence type="ECO:0000256" key="1">
    <source>
        <dbReference type="ARBA" id="ARBA00023125"/>
    </source>
</evidence>
<dbReference type="PRINTS" id="PR00455">
    <property type="entry name" value="HTHTETR"/>
</dbReference>
<evidence type="ECO:0000313" key="4">
    <source>
        <dbReference type="EMBL" id="MBB5843999.1"/>
    </source>
</evidence>
<gene>
    <name evidence="4" type="ORF">HD599_002322</name>
</gene>
<dbReference type="SUPFAM" id="SSF48498">
    <property type="entry name" value="Tetracyclin repressor-like, C-terminal domain"/>
    <property type="match status" value="1"/>
</dbReference>
<dbReference type="EMBL" id="JACHMJ010000001">
    <property type="protein sequence ID" value="MBB5843999.1"/>
    <property type="molecule type" value="Genomic_DNA"/>
</dbReference>
<comment type="caution">
    <text evidence="4">The sequence shown here is derived from an EMBL/GenBank/DDBJ whole genome shotgun (WGS) entry which is preliminary data.</text>
</comment>
<evidence type="ECO:0000256" key="2">
    <source>
        <dbReference type="PROSITE-ProRule" id="PRU00335"/>
    </source>
</evidence>
<dbReference type="PROSITE" id="PS50977">
    <property type="entry name" value="HTH_TETR_2"/>
    <property type="match status" value="1"/>
</dbReference>
<keyword evidence="1 2" id="KW-0238">DNA-binding</keyword>
<dbReference type="Gene3D" id="1.10.357.10">
    <property type="entry name" value="Tetracycline Repressor, domain 2"/>
    <property type="match status" value="1"/>
</dbReference>
<dbReference type="Pfam" id="PF17926">
    <property type="entry name" value="TetR_C_21"/>
    <property type="match status" value="1"/>
</dbReference>
<accession>A0A841ARE9</accession>
<dbReference type="GO" id="GO:0006355">
    <property type="term" value="P:regulation of DNA-templated transcription"/>
    <property type="evidence" value="ECO:0007669"/>
    <property type="project" value="UniProtKB-ARBA"/>
</dbReference>
<feature type="DNA-binding region" description="H-T-H motif" evidence="2">
    <location>
        <begin position="29"/>
        <end position="48"/>
    </location>
</feature>
<feature type="domain" description="HTH tetR-type" evidence="3">
    <location>
        <begin position="6"/>
        <end position="66"/>
    </location>
</feature>
<keyword evidence="5" id="KW-1185">Reference proteome</keyword>
<evidence type="ECO:0000313" key="5">
    <source>
        <dbReference type="Proteomes" id="UP000536685"/>
    </source>
</evidence>
<dbReference type="GO" id="GO:0003677">
    <property type="term" value="F:DNA binding"/>
    <property type="evidence" value="ECO:0007669"/>
    <property type="project" value="UniProtKB-UniRule"/>
</dbReference>
<reference evidence="4 5" key="1">
    <citation type="submission" date="2020-08" db="EMBL/GenBank/DDBJ databases">
        <title>Sequencing the genomes of 1000 actinobacteria strains.</title>
        <authorList>
            <person name="Klenk H.-P."/>
        </authorList>
    </citation>
    <scope>NUCLEOTIDE SEQUENCE [LARGE SCALE GENOMIC DNA]</scope>
    <source>
        <strain evidence="4 5">DSM 105784</strain>
    </source>
</reference>
<dbReference type="Pfam" id="PF00440">
    <property type="entry name" value="TetR_N"/>
    <property type="match status" value="1"/>
</dbReference>
<proteinExistence type="predicted"/>
<dbReference type="InterPro" id="IPR036271">
    <property type="entry name" value="Tet_transcr_reg_TetR-rel_C_sf"/>
</dbReference>
<dbReference type="RefSeq" id="WP_184237720.1">
    <property type="nucleotide sequence ID" value="NZ_JACHMJ010000001.1"/>
</dbReference>
<dbReference type="SUPFAM" id="SSF46689">
    <property type="entry name" value="Homeodomain-like"/>
    <property type="match status" value="1"/>
</dbReference>
<dbReference type="InterPro" id="IPR009057">
    <property type="entry name" value="Homeodomain-like_sf"/>
</dbReference>
<sequence>MKRDAEATRERILAAASAEFAERGLAGARIDRIAAGAASNVRLIYAHFTSKDNLFAVTLDRELTAMAEAVPVDVDDLPGWVGRLFDYHREHPSGVRISLWRELERPDLGPEDAPVYAAKVATMAGATGSAAAAVDLLVLLYGMAQAWFFTPAGLRGVDGSDPHGDDRAREHRAALVAAAETLTTNR</sequence>
<dbReference type="PANTHER" id="PTHR30328">
    <property type="entry name" value="TRANSCRIPTIONAL REPRESSOR"/>
    <property type="match status" value="1"/>
</dbReference>
<name>A0A841ARE9_9MICO</name>
<protein>
    <submittedName>
        <fullName evidence="4">AcrR family transcriptional regulator</fullName>
    </submittedName>
</protein>
<dbReference type="AlphaFoldDB" id="A0A841ARE9"/>
<dbReference type="PANTHER" id="PTHR30328:SF54">
    <property type="entry name" value="HTH-TYPE TRANSCRIPTIONAL REPRESSOR SCO4008"/>
    <property type="match status" value="1"/>
</dbReference>